<dbReference type="RefSeq" id="WP_011210487.1">
    <property type="nucleotide sequence ID" value="NC_006361.1"/>
</dbReference>
<evidence type="ECO:0000313" key="1">
    <source>
        <dbReference type="EMBL" id="BAD58802.1"/>
    </source>
</evidence>
<sequence>MTITVIRGGTNKRARLTLNSTRRELSLGEETDETYAVAVAERIAEELDGAPDTFRGDILRHGDYVKVRMRSRNRRTYIKFRFDRHELIPS</sequence>
<dbReference type="STRING" id="247156.NFA_39540"/>
<dbReference type="HOGENOM" id="CLU_2437869_0_0_11"/>
<proteinExistence type="predicted"/>
<protein>
    <submittedName>
        <fullName evidence="1">Uncharacterized protein</fullName>
    </submittedName>
</protein>
<name>Q5YSN9_NOCFA</name>
<keyword evidence="2" id="KW-1185">Reference proteome</keyword>
<evidence type="ECO:0000313" key="2">
    <source>
        <dbReference type="Proteomes" id="UP000006820"/>
    </source>
</evidence>
<organism evidence="1 2">
    <name type="scientific">Nocardia farcinica (strain IFM 10152)</name>
    <dbReference type="NCBI Taxonomy" id="247156"/>
    <lineage>
        <taxon>Bacteria</taxon>
        <taxon>Bacillati</taxon>
        <taxon>Actinomycetota</taxon>
        <taxon>Actinomycetes</taxon>
        <taxon>Mycobacteriales</taxon>
        <taxon>Nocardiaceae</taxon>
        <taxon>Nocardia</taxon>
    </lineage>
</organism>
<reference evidence="1 2" key="1">
    <citation type="journal article" date="2004" name="Proc. Natl. Acad. Sci. U.S.A.">
        <title>The complete genomic sequence of Nocardia farcinica IFM 10152.</title>
        <authorList>
            <person name="Ishikawa J."/>
            <person name="Yamashita A."/>
            <person name="Mikami Y."/>
            <person name="Hoshino Y."/>
            <person name="Kurita H."/>
            <person name="Hotta K."/>
            <person name="Shiba T."/>
            <person name="Hattori M."/>
        </authorList>
    </citation>
    <scope>NUCLEOTIDE SEQUENCE [LARGE SCALE GENOMIC DNA]</scope>
    <source>
        <strain evidence="1 2">IFM 10152</strain>
    </source>
</reference>
<accession>Q5YSN9</accession>
<dbReference type="EMBL" id="AP006618">
    <property type="protein sequence ID" value="BAD58802.1"/>
    <property type="molecule type" value="Genomic_DNA"/>
</dbReference>
<dbReference type="GeneID" id="61134630"/>
<dbReference type="KEGG" id="nfa:NFA_39540"/>
<gene>
    <name evidence="1" type="ordered locus">NFA_39540</name>
</gene>
<dbReference type="Proteomes" id="UP000006820">
    <property type="component" value="Chromosome"/>
</dbReference>
<dbReference type="AlphaFoldDB" id="Q5YSN9"/>